<sequence length="170" mass="18232">MGLFRRAARPSDGQVVPHPHAPADESRSVQVEPLNAAEQVWAAQHREIISGLCSGTVDTQTLGDLFDRVQAIWLQSDERDRTDPESLVHAFGVSLGDLVAQRVPGLLWGSARNDGVPELVLTHPQVDLVVFPVAAVAKSWGEAPVGWVAEYVEEASGGALEIIAGAHQPH</sequence>
<evidence type="ECO:0000259" key="2">
    <source>
        <dbReference type="Pfam" id="PF12713"/>
    </source>
</evidence>
<keyword evidence="4" id="KW-1185">Reference proteome</keyword>
<gene>
    <name evidence="3" type="ORF">J2X26_000544</name>
</gene>
<evidence type="ECO:0000313" key="4">
    <source>
        <dbReference type="Proteomes" id="UP001239626"/>
    </source>
</evidence>
<comment type="caution">
    <text evidence="3">The sequence shown here is derived from an EMBL/GenBank/DDBJ whole genome shotgun (WGS) entry which is preliminary data.</text>
</comment>
<accession>A0ABU0EBN7</accession>
<name>A0ABU0EBN7_9CELL</name>
<organism evidence="3 4">
    <name type="scientific">Cellulomonas humilata</name>
    <dbReference type="NCBI Taxonomy" id="144055"/>
    <lineage>
        <taxon>Bacteria</taxon>
        <taxon>Bacillati</taxon>
        <taxon>Actinomycetota</taxon>
        <taxon>Actinomycetes</taxon>
        <taxon>Micrococcales</taxon>
        <taxon>Cellulomonadaceae</taxon>
        <taxon>Cellulomonas</taxon>
    </lineage>
</organism>
<dbReference type="InterPro" id="IPR024266">
    <property type="entry name" value="DUF3806"/>
</dbReference>
<dbReference type="Pfam" id="PF12713">
    <property type="entry name" value="DUF3806"/>
    <property type="match status" value="1"/>
</dbReference>
<feature type="domain" description="DUF3806" evidence="2">
    <location>
        <begin position="76"/>
        <end position="151"/>
    </location>
</feature>
<dbReference type="Proteomes" id="UP001239626">
    <property type="component" value="Unassembled WGS sequence"/>
</dbReference>
<dbReference type="RefSeq" id="WP_307489620.1">
    <property type="nucleotide sequence ID" value="NZ_JAUSVB010000001.1"/>
</dbReference>
<reference evidence="3 4" key="1">
    <citation type="submission" date="2023-07" db="EMBL/GenBank/DDBJ databases">
        <title>Sorghum-associated microbial communities from plants grown in Nebraska, USA.</title>
        <authorList>
            <person name="Schachtman D."/>
        </authorList>
    </citation>
    <scope>NUCLEOTIDE SEQUENCE [LARGE SCALE GENOMIC DNA]</scope>
    <source>
        <strain evidence="3 4">BE332</strain>
    </source>
</reference>
<protein>
    <recommendedName>
        <fullName evidence="2">DUF3806 domain-containing protein</fullName>
    </recommendedName>
</protein>
<evidence type="ECO:0000256" key="1">
    <source>
        <dbReference type="SAM" id="MobiDB-lite"/>
    </source>
</evidence>
<proteinExistence type="predicted"/>
<evidence type="ECO:0000313" key="3">
    <source>
        <dbReference type="EMBL" id="MDQ0372247.1"/>
    </source>
</evidence>
<feature type="region of interest" description="Disordered" evidence="1">
    <location>
        <begin position="1"/>
        <end position="29"/>
    </location>
</feature>
<dbReference type="EMBL" id="JAUSVB010000001">
    <property type="protein sequence ID" value="MDQ0372247.1"/>
    <property type="molecule type" value="Genomic_DNA"/>
</dbReference>